<dbReference type="PROSITE" id="PS50043">
    <property type="entry name" value="HTH_LUXR_2"/>
    <property type="match status" value="1"/>
</dbReference>
<dbReference type="PROSITE" id="PS50007">
    <property type="entry name" value="PIPLC_X_DOMAIN"/>
    <property type="match status" value="1"/>
</dbReference>
<dbReference type="AlphaFoldDB" id="A0A6L8Q131"/>
<evidence type="ECO:0000256" key="1">
    <source>
        <dbReference type="ARBA" id="ARBA00023125"/>
    </source>
</evidence>
<evidence type="ECO:0000313" key="3">
    <source>
        <dbReference type="EMBL" id="MZG27013.1"/>
    </source>
</evidence>
<dbReference type="SUPFAM" id="SSF48452">
    <property type="entry name" value="TPR-like"/>
    <property type="match status" value="1"/>
</dbReference>
<dbReference type="InterPro" id="IPR039420">
    <property type="entry name" value="WalR-like"/>
</dbReference>
<dbReference type="Gene3D" id="1.25.40.10">
    <property type="entry name" value="Tetratricopeptide repeat domain"/>
    <property type="match status" value="1"/>
</dbReference>
<dbReference type="InterPro" id="IPR027417">
    <property type="entry name" value="P-loop_NTPase"/>
</dbReference>
<dbReference type="PANTHER" id="PTHR43214">
    <property type="entry name" value="TWO-COMPONENT RESPONSE REGULATOR"/>
    <property type="match status" value="1"/>
</dbReference>
<evidence type="ECO:0000313" key="4">
    <source>
        <dbReference type="Proteomes" id="UP000472380"/>
    </source>
</evidence>
<dbReference type="Proteomes" id="UP000472380">
    <property type="component" value="Unassembled WGS sequence"/>
</dbReference>
<dbReference type="Gene3D" id="3.40.50.300">
    <property type="entry name" value="P-loop containing nucleotide triphosphate hydrolases"/>
    <property type="match status" value="1"/>
</dbReference>
<evidence type="ECO:0000259" key="2">
    <source>
        <dbReference type="PROSITE" id="PS50043"/>
    </source>
</evidence>
<reference evidence="3 4" key="1">
    <citation type="submission" date="2019-07" db="EMBL/GenBank/DDBJ databases">
        <title>Draft genome sequence of Adlercreutzia equolifaciens IPLA 37004, a human intestinal strain that does not produces equol from daidzein.</title>
        <authorList>
            <person name="Vazquez L."/>
            <person name="Florez A.B."/>
            <person name="Mayo B."/>
        </authorList>
    </citation>
    <scope>NUCLEOTIDE SEQUENCE [LARGE SCALE GENOMIC DNA]</scope>
    <source>
        <strain evidence="3 4">IPLA 37004</strain>
    </source>
</reference>
<dbReference type="PANTHER" id="PTHR43214:SF42">
    <property type="entry name" value="TRANSCRIPTIONAL REGULATORY PROTEIN DESR"/>
    <property type="match status" value="1"/>
</dbReference>
<dbReference type="Pfam" id="PF00196">
    <property type="entry name" value="GerE"/>
    <property type="match status" value="1"/>
</dbReference>
<dbReference type="InterPro" id="IPR011990">
    <property type="entry name" value="TPR-like_helical_dom_sf"/>
</dbReference>
<dbReference type="EMBL" id="VJNE01000001">
    <property type="protein sequence ID" value="MZG27013.1"/>
    <property type="molecule type" value="Genomic_DNA"/>
</dbReference>
<name>A0A6L8Q131_9ACTN</name>
<dbReference type="InterPro" id="IPR059106">
    <property type="entry name" value="WHD_MalT"/>
</dbReference>
<dbReference type="PRINTS" id="PR00038">
    <property type="entry name" value="HTHLUXR"/>
</dbReference>
<dbReference type="InterPro" id="IPR036388">
    <property type="entry name" value="WH-like_DNA-bd_sf"/>
</dbReference>
<feature type="domain" description="HTH luxR-type" evidence="2">
    <location>
        <begin position="816"/>
        <end position="881"/>
    </location>
</feature>
<dbReference type="SUPFAM" id="SSF52540">
    <property type="entry name" value="P-loop containing nucleoside triphosphate hydrolases"/>
    <property type="match status" value="1"/>
</dbReference>
<comment type="caution">
    <text evidence="3">The sequence shown here is derived from an EMBL/GenBank/DDBJ whole genome shotgun (WGS) entry which is preliminary data.</text>
</comment>
<protein>
    <recommendedName>
        <fullName evidence="2">HTH luxR-type domain-containing protein</fullName>
    </recommendedName>
</protein>
<dbReference type="RefSeq" id="WP_161127140.1">
    <property type="nucleotide sequence ID" value="NZ_CBCTOK010000005.1"/>
</dbReference>
<dbReference type="SUPFAM" id="SSF46894">
    <property type="entry name" value="C-terminal effector domain of the bipartite response regulators"/>
    <property type="match status" value="1"/>
</dbReference>
<dbReference type="Pfam" id="PF25873">
    <property type="entry name" value="WHD_MalT"/>
    <property type="match status" value="1"/>
</dbReference>
<proteinExistence type="predicted"/>
<dbReference type="InterPro" id="IPR016032">
    <property type="entry name" value="Sig_transdc_resp-reg_C-effctor"/>
</dbReference>
<dbReference type="Gene3D" id="1.10.10.10">
    <property type="entry name" value="Winged helix-like DNA-binding domain superfamily/Winged helix DNA-binding domain"/>
    <property type="match status" value="1"/>
</dbReference>
<accession>A0A6L8Q131</accession>
<gene>
    <name evidence="3" type="ORF">FM068_00125</name>
</gene>
<organism evidence="3 4">
    <name type="scientific">Adlercreutzia equolifaciens</name>
    <dbReference type="NCBI Taxonomy" id="446660"/>
    <lineage>
        <taxon>Bacteria</taxon>
        <taxon>Bacillati</taxon>
        <taxon>Actinomycetota</taxon>
        <taxon>Coriobacteriia</taxon>
        <taxon>Eggerthellales</taxon>
        <taxon>Eggerthellaceae</taxon>
        <taxon>Adlercreutzia</taxon>
    </lineage>
</organism>
<dbReference type="CDD" id="cd06170">
    <property type="entry name" value="LuxR_C_like"/>
    <property type="match status" value="1"/>
</dbReference>
<dbReference type="SMART" id="SM00421">
    <property type="entry name" value="HTH_LUXR"/>
    <property type="match status" value="1"/>
</dbReference>
<dbReference type="InterPro" id="IPR000792">
    <property type="entry name" value="Tscrpt_reg_LuxR_C"/>
</dbReference>
<sequence>MRELDSEAAGRGRSFLLLPSKITCPAPEPDAIERPRVREKLAQAIARPVTTLVAPAGFGKTTALAAWADRLDGPVAWCALEEDDSDPSRFWHALACALARADERLGAPRNMAEVAWTEAVEAREALTELLAQLGAFPDTAVLVVEDLHVVQDAPVVGDTLAYFLRNLPPQVHLVLTSRTPLKVPLAKLRVRGALVEIGQDDLRLSPEEQAALFRGAALALTSEDEALLEEATQGWPAGCRLLEMRCRNAGAVEVTAIMRQARASVSDYLLEEVLEGVPADLMRFMTETAIVESFSAPLGARITGLTEAEVRSRVDRLADAGLFVQRLEGEGRATWYRYHAMLQDLLHTRLRRMPEQESLALAGRARGWLLDEGFDDAAVGLSFWMRDYGAICDIIEQRWKSLWMNDELEALLRWIDLLPAPLLNERPFLCAVAALPAAYAGDGLRGHALIQKALLRLDDGEDFLFSFCMVQKAFLASFEGKQAESAQFAEKALRFLPEEEGFLRGMMMQVRASTLWASDPLGAIAGYGEALPVQRAVGNANLLASALCNLAVFQAAVGQVADAERAAREALDLYEPGQRAAKPMLGFAWRALAEVAYERGDEVSFAESCGWFEELSVHGVVAARRAELLVLQAKDAYGRGNGASGRTAFTGALAVEEAAALSMMPTLAMIRDWRGSRNGESAGEMRGTGSAGRLGLFRLMERLVHGEDVAAESAAFADGVNSEDAALKVRACVTAAVAAERAGRFQGAVALVRQAFAVSRSWGLAAAFAENAPDMQPLAALLRVEAAKGERDGAGSGQAADDREAARMIEEALKGAPRASDALTERELDVLRVVADGASVAEAAEMLVVSRETVKKHLGNIYAKLGVHSKMQAVALLREEGVL</sequence>
<keyword evidence="1" id="KW-0238">DNA-binding</keyword>
<dbReference type="GO" id="GO:0003677">
    <property type="term" value="F:DNA binding"/>
    <property type="evidence" value="ECO:0007669"/>
    <property type="project" value="UniProtKB-KW"/>
</dbReference>
<dbReference type="GO" id="GO:0006355">
    <property type="term" value="P:regulation of DNA-templated transcription"/>
    <property type="evidence" value="ECO:0007669"/>
    <property type="project" value="InterPro"/>
</dbReference>